<dbReference type="RefSeq" id="XP_056032764.1">
    <property type="nucleotide sequence ID" value="XM_056167448.1"/>
</dbReference>
<dbReference type="Proteomes" id="UP001140511">
    <property type="component" value="Unassembled WGS sequence"/>
</dbReference>
<keyword evidence="2" id="KW-1185">Reference proteome</keyword>
<sequence>MSSSSASDTFYQDLQKGLEILVFERLPHFKMHHYLCFYHRSPSADYISGWGCWCEKVETHPHDYKFCKDKTRRGLFPDIINPGAYIEKCGHQTSEERGRYSHRFFCFKLTDSVSILIDWLLNSRASPSDWKGVNEDVIRRNLRKYEKEWYILPLERKFEKVNVLCGLASLRNGIPKQARQSNVSWEAERLIYILGWEDMDFKK</sequence>
<dbReference type="GeneID" id="80862136"/>
<gene>
    <name evidence="1" type="ORF">T069G_00238</name>
</gene>
<protein>
    <submittedName>
        <fullName evidence="1">Uncharacterized protein</fullName>
    </submittedName>
</protein>
<evidence type="ECO:0000313" key="1">
    <source>
        <dbReference type="EMBL" id="KAJ4863708.1"/>
    </source>
</evidence>
<accession>A0A9W9EBM1</accession>
<dbReference type="AlphaFoldDB" id="A0A9W9EBM1"/>
<proteinExistence type="predicted"/>
<evidence type="ECO:0000313" key="2">
    <source>
        <dbReference type="Proteomes" id="UP001140511"/>
    </source>
</evidence>
<reference evidence="1" key="1">
    <citation type="submission" date="2022-09" db="EMBL/GenBank/DDBJ databases">
        <title>Chromosome-level assembly of Trichoderma breve T069, a fungus used in development of biopesticide product.</title>
        <authorList>
            <person name="Lin R."/>
            <person name="Liu T."/>
        </authorList>
    </citation>
    <scope>NUCLEOTIDE SEQUENCE</scope>
    <source>
        <strain evidence="1">T069</strain>
    </source>
</reference>
<name>A0A9W9EBM1_9HYPO</name>
<comment type="caution">
    <text evidence="1">The sequence shown here is derived from an EMBL/GenBank/DDBJ whole genome shotgun (WGS) entry which is preliminary data.</text>
</comment>
<dbReference type="EMBL" id="JAOPEN010000001">
    <property type="protein sequence ID" value="KAJ4863708.1"/>
    <property type="molecule type" value="Genomic_DNA"/>
</dbReference>
<organism evidence="1 2">
    <name type="scientific">Trichoderma breve</name>
    <dbReference type="NCBI Taxonomy" id="2034170"/>
    <lineage>
        <taxon>Eukaryota</taxon>
        <taxon>Fungi</taxon>
        <taxon>Dikarya</taxon>
        <taxon>Ascomycota</taxon>
        <taxon>Pezizomycotina</taxon>
        <taxon>Sordariomycetes</taxon>
        <taxon>Hypocreomycetidae</taxon>
        <taxon>Hypocreales</taxon>
        <taxon>Hypocreaceae</taxon>
        <taxon>Trichoderma</taxon>
    </lineage>
</organism>